<sequence>MLSCRSVKGNLIFVSVLMHRETNLQVENEETIEAQSARTPKRCWTESNSAFSFACTDFRRWCIGLLSGRIPRLRSHRVSSAILPRFAASLRFPVSHHSFVRRRRSAVRWPFGLTRLACAKRVRYTRLSPTARSGKSVGSSPTSRMQKREYGWMSSAGRWFGAGRAAGAVRSSWGGPVVAEAFPSRPAACRHVPVPSPVVACASVSGFRSACA</sequence>
<protein>
    <submittedName>
        <fullName evidence="1">Uncharacterized protein</fullName>
    </submittedName>
</protein>
<evidence type="ECO:0000313" key="2">
    <source>
        <dbReference type="Proteomes" id="UP000494218"/>
    </source>
</evidence>
<organism evidence="1 2">
    <name type="scientific">Burkholderia lata (strain ATCC 17760 / DSM 23089 / LMG 22485 / NCIMB 9086 / R18194 / 383)</name>
    <dbReference type="NCBI Taxonomy" id="482957"/>
    <lineage>
        <taxon>Bacteria</taxon>
        <taxon>Pseudomonadati</taxon>
        <taxon>Pseudomonadota</taxon>
        <taxon>Betaproteobacteria</taxon>
        <taxon>Burkholderiales</taxon>
        <taxon>Burkholderiaceae</taxon>
        <taxon>Burkholderia</taxon>
        <taxon>Burkholderia cepacia complex</taxon>
    </lineage>
</organism>
<name>A0A6P2QP06_BURL3</name>
<evidence type="ECO:0000313" key="1">
    <source>
        <dbReference type="EMBL" id="VWC24094.1"/>
    </source>
</evidence>
<dbReference type="Proteomes" id="UP000494218">
    <property type="component" value="Unassembled WGS sequence"/>
</dbReference>
<dbReference type="EMBL" id="CABVPW010000035">
    <property type="protein sequence ID" value="VWC24094.1"/>
    <property type="molecule type" value="Genomic_DNA"/>
</dbReference>
<dbReference type="AlphaFoldDB" id="A0A6P2QP06"/>
<gene>
    <name evidence="1" type="ORF">BLA23254_05962</name>
</gene>
<proteinExistence type="predicted"/>
<accession>A0A6P2QP06</accession>
<reference evidence="1 2" key="1">
    <citation type="submission" date="2019-09" db="EMBL/GenBank/DDBJ databases">
        <authorList>
            <person name="Depoorter E."/>
        </authorList>
    </citation>
    <scope>NUCLEOTIDE SEQUENCE [LARGE SCALE GENOMIC DNA]</scope>
    <source>
        <strain evidence="1">LMG 23254</strain>
    </source>
</reference>